<protein>
    <recommendedName>
        <fullName evidence="3">PIR protein</fullName>
    </recommendedName>
</protein>
<keyword evidence="2" id="KW-1185">Reference proteome</keyword>
<dbReference type="Proteomes" id="UP000242942">
    <property type="component" value="Unassembled WGS sequence"/>
</dbReference>
<organism evidence="1 2">
    <name type="scientific">Plasmodium ovale</name>
    <name type="common">malaria parasite P. ovale</name>
    <dbReference type="NCBI Taxonomy" id="36330"/>
    <lineage>
        <taxon>Eukaryota</taxon>
        <taxon>Sar</taxon>
        <taxon>Alveolata</taxon>
        <taxon>Apicomplexa</taxon>
        <taxon>Aconoidasida</taxon>
        <taxon>Haemosporida</taxon>
        <taxon>Plasmodiidae</taxon>
        <taxon>Plasmodium</taxon>
        <taxon>Plasmodium (Plasmodium)</taxon>
    </lineage>
</organism>
<dbReference type="VEuPathDB" id="PlasmoDB:PocGH01_00238100"/>
<reference evidence="1 2" key="1">
    <citation type="submission" date="2016-06" db="EMBL/GenBank/DDBJ databases">
        <authorList>
            <consortium name="Pathogen Informatics"/>
        </authorList>
    </citation>
    <scope>NUCLEOTIDE SEQUENCE [LARGE SCALE GENOMIC DNA]</scope>
    <source>
        <strain evidence="1">PocGH01</strain>
    </source>
</reference>
<proteinExistence type="predicted"/>
<accession>A0A1D3JFZ6</accession>
<evidence type="ECO:0000313" key="2">
    <source>
        <dbReference type="Proteomes" id="UP000242942"/>
    </source>
</evidence>
<evidence type="ECO:0008006" key="3">
    <source>
        <dbReference type="Google" id="ProtNLM"/>
    </source>
</evidence>
<dbReference type="EMBL" id="FLRI01000586">
    <property type="protein sequence ID" value="SBT84902.1"/>
    <property type="molecule type" value="Genomic_DNA"/>
</dbReference>
<sequence>MAIKNNIDLLKKTCDKECNHKKTCVQIFNENINKYSNNRIKLCTELEQFRQKYIDSHECDKCLDVPFLNNLPNEVNAEKVYTTRRFLMWKNKKEETHMKYPR</sequence>
<name>A0A1D3JFZ6_PLAOA</name>
<gene>
    <name evidence="1" type="primary">PocGH01_00238100</name>
    <name evidence="1" type="ORF">POCGH01_00238100</name>
</gene>
<evidence type="ECO:0000313" key="1">
    <source>
        <dbReference type="EMBL" id="SBT84902.1"/>
    </source>
</evidence>
<dbReference type="AlphaFoldDB" id="A0A1D3JFZ6"/>